<sequence>MGGKGRTFQVFPNELCYWELVHFGKKCGDYSNIAGLYYLVRGMSLADRLRKISGDAEVLEMGEIVMKHRSVDVYVLHSLKEPHLSPENPTPSVSYSSPKHISSPISENIPPPKPTEPKKLTQKGSTFTKYEWEDSRPESPLTLKELCGFSTKSEDVSDLEFVPDEKQDDEGIDVELEVEDDYFEVDEGLDRVDLVTATSSDQQEIDPTYASTSSASVQHHSTTAQPTHLGRGPSVRETRGGRGRGRGRGHVPIGFGVIFK</sequence>
<dbReference type="EnsemblPlants" id="AUR62038812-RA">
    <property type="protein sequence ID" value="AUR62038812-RA:cds"/>
    <property type="gene ID" value="AUR62038812"/>
</dbReference>
<reference evidence="3" key="1">
    <citation type="journal article" date="2017" name="Nature">
        <title>The genome of Chenopodium quinoa.</title>
        <authorList>
            <person name="Jarvis D.E."/>
            <person name="Ho Y.S."/>
            <person name="Lightfoot D.J."/>
            <person name="Schmoeckel S.M."/>
            <person name="Li B."/>
            <person name="Borm T.J.A."/>
            <person name="Ohyanagi H."/>
            <person name="Mineta K."/>
            <person name="Michell C.T."/>
            <person name="Saber N."/>
            <person name="Kharbatia N.M."/>
            <person name="Rupper R.R."/>
            <person name="Sharp A.R."/>
            <person name="Dally N."/>
            <person name="Boughton B.A."/>
            <person name="Woo Y.H."/>
            <person name="Gao G."/>
            <person name="Schijlen E.G.W.M."/>
            <person name="Guo X."/>
            <person name="Momin A.A."/>
            <person name="Negrao S."/>
            <person name="Al-Babili S."/>
            <person name="Gehring C."/>
            <person name="Roessner U."/>
            <person name="Jung C."/>
            <person name="Murphy K."/>
            <person name="Arold S.T."/>
            <person name="Gojobori T."/>
            <person name="van der Linden C.G."/>
            <person name="van Loo E.N."/>
            <person name="Jellen E.N."/>
            <person name="Maughan P.J."/>
            <person name="Tester M."/>
        </authorList>
    </citation>
    <scope>NUCLEOTIDE SEQUENCE [LARGE SCALE GENOMIC DNA]</scope>
    <source>
        <strain evidence="3">cv. PI 614886</strain>
    </source>
</reference>
<feature type="region of interest" description="Disordered" evidence="1">
    <location>
        <begin position="199"/>
        <end position="248"/>
    </location>
</feature>
<evidence type="ECO:0000313" key="4">
    <source>
        <dbReference type="Proteomes" id="UP000596660"/>
    </source>
</evidence>
<dbReference type="Gramene" id="AUR62038812-RA">
    <property type="protein sequence ID" value="AUR62038812-RA:cds"/>
    <property type="gene ID" value="AUR62038812"/>
</dbReference>
<proteinExistence type="predicted"/>
<name>A0A803N1H8_CHEQI</name>
<protein>
    <recommendedName>
        <fullName evidence="2">PB1-like domain-containing protein</fullName>
    </recommendedName>
</protein>
<dbReference type="Pfam" id="PF26130">
    <property type="entry name" value="PB1-like"/>
    <property type="match status" value="1"/>
</dbReference>
<evidence type="ECO:0000259" key="2">
    <source>
        <dbReference type="Pfam" id="PF26130"/>
    </source>
</evidence>
<evidence type="ECO:0000313" key="3">
    <source>
        <dbReference type="EnsemblPlants" id="AUR62038812-RA:cds"/>
    </source>
</evidence>
<organism evidence="3 4">
    <name type="scientific">Chenopodium quinoa</name>
    <name type="common">Quinoa</name>
    <dbReference type="NCBI Taxonomy" id="63459"/>
    <lineage>
        <taxon>Eukaryota</taxon>
        <taxon>Viridiplantae</taxon>
        <taxon>Streptophyta</taxon>
        <taxon>Embryophyta</taxon>
        <taxon>Tracheophyta</taxon>
        <taxon>Spermatophyta</taxon>
        <taxon>Magnoliopsida</taxon>
        <taxon>eudicotyledons</taxon>
        <taxon>Gunneridae</taxon>
        <taxon>Pentapetalae</taxon>
        <taxon>Caryophyllales</taxon>
        <taxon>Chenopodiaceae</taxon>
        <taxon>Chenopodioideae</taxon>
        <taxon>Atripliceae</taxon>
        <taxon>Chenopodium</taxon>
    </lineage>
</organism>
<feature type="compositionally biased region" description="Polar residues" evidence="1">
    <location>
        <begin position="209"/>
        <end position="226"/>
    </location>
</feature>
<reference evidence="3" key="2">
    <citation type="submission" date="2021-03" db="UniProtKB">
        <authorList>
            <consortium name="EnsemblPlants"/>
        </authorList>
    </citation>
    <scope>IDENTIFICATION</scope>
</reference>
<evidence type="ECO:0000256" key="1">
    <source>
        <dbReference type="SAM" id="MobiDB-lite"/>
    </source>
</evidence>
<dbReference type="Proteomes" id="UP000596660">
    <property type="component" value="Unplaced"/>
</dbReference>
<feature type="domain" description="PB1-like" evidence="2">
    <location>
        <begin position="2"/>
        <end position="77"/>
    </location>
</feature>
<dbReference type="AlphaFoldDB" id="A0A803N1H8"/>
<dbReference type="InterPro" id="IPR058594">
    <property type="entry name" value="PB1-like_dom_pln"/>
</dbReference>
<accession>A0A803N1H8</accession>
<feature type="region of interest" description="Disordered" evidence="1">
    <location>
        <begin position="81"/>
        <end position="135"/>
    </location>
</feature>
<keyword evidence="4" id="KW-1185">Reference proteome</keyword>
<feature type="compositionally biased region" description="Polar residues" evidence="1">
    <location>
        <begin position="90"/>
        <end position="100"/>
    </location>
</feature>